<proteinExistence type="predicted"/>
<evidence type="ECO:0000313" key="3">
    <source>
        <dbReference type="Proteomes" id="UP001054837"/>
    </source>
</evidence>
<dbReference type="EMBL" id="BPLQ01002250">
    <property type="protein sequence ID" value="GIX90448.1"/>
    <property type="molecule type" value="Genomic_DNA"/>
</dbReference>
<evidence type="ECO:0000313" key="2">
    <source>
        <dbReference type="EMBL" id="GIX90448.1"/>
    </source>
</evidence>
<evidence type="ECO:0000256" key="1">
    <source>
        <dbReference type="SAM" id="MobiDB-lite"/>
    </source>
</evidence>
<dbReference type="Proteomes" id="UP001054837">
    <property type="component" value="Unassembled WGS sequence"/>
</dbReference>
<feature type="compositionally biased region" description="Polar residues" evidence="1">
    <location>
        <begin position="11"/>
        <end position="22"/>
    </location>
</feature>
<keyword evidence="3" id="KW-1185">Reference proteome</keyword>
<gene>
    <name evidence="2" type="ORF">CDAR_74581</name>
</gene>
<dbReference type="AlphaFoldDB" id="A0AAV4P0A3"/>
<reference evidence="2 3" key="1">
    <citation type="submission" date="2021-06" db="EMBL/GenBank/DDBJ databases">
        <title>Caerostris darwini draft genome.</title>
        <authorList>
            <person name="Kono N."/>
            <person name="Arakawa K."/>
        </authorList>
    </citation>
    <scope>NUCLEOTIDE SEQUENCE [LARGE SCALE GENOMIC DNA]</scope>
</reference>
<protein>
    <submittedName>
        <fullName evidence="2">Uncharacterized protein</fullName>
    </submittedName>
</protein>
<accession>A0AAV4P0A3</accession>
<organism evidence="2 3">
    <name type="scientific">Caerostris darwini</name>
    <dbReference type="NCBI Taxonomy" id="1538125"/>
    <lineage>
        <taxon>Eukaryota</taxon>
        <taxon>Metazoa</taxon>
        <taxon>Ecdysozoa</taxon>
        <taxon>Arthropoda</taxon>
        <taxon>Chelicerata</taxon>
        <taxon>Arachnida</taxon>
        <taxon>Araneae</taxon>
        <taxon>Araneomorphae</taxon>
        <taxon>Entelegynae</taxon>
        <taxon>Araneoidea</taxon>
        <taxon>Araneidae</taxon>
        <taxon>Caerostris</taxon>
    </lineage>
</organism>
<name>A0AAV4P0A3_9ARAC</name>
<sequence length="95" mass="10476">MCKSYSKPSPKVTSRKTTTQQVTSKPIIIDAQISFASILKNQVPSQTQLVMIVPPTTPQEHLNKTLYVSKEIASIFNSLGGRKVLQSINAMQKSD</sequence>
<feature type="region of interest" description="Disordered" evidence="1">
    <location>
        <begin position="1"/>
        <end position="22"/>
    </location>
</feature>
<comment type="caution">
    <text evidence="2">The sequence shown here is derived from an EMBL/GenBank/DDBJ whole genome shotgun (WGS) entry which is preliminary data.</text>
</comment>